<evidence type="ECO:0000256" key="4">
    <source>
        <dbReference type="ARBA" id="ARBA00022741"/>
    </source>
</evidence>
<dbReference type="PANTHER" id="PTHR44936:SF10">
    <property type="entry name" value="SENSOR PROTEIN RSTB"/>
    <property type="match status" value="1"/>
</dbReference>
<keyword evidence="7" id="KW-0472">Membrane</keyword>
<reference evidence="9 10" key="1">
    <citation type="submission" date="2018-05" db="EMBL/GenBank/DDBJ databases">
        <title>Leucothrix arctica sp. nov., isolated from Arctic seawater.</title>
        <authorList>
            <person name="Choi A."/>
            <person name="Baek K."/>
        </authorList>
    </citation>
    <scope>NUCLEOTIDE SEQUENCE [LARGE SCALE GENOMIC DNA]</scope>
    <source>
        <strain evidence="9 10">IMCC9719</strain>
    </source>
</reference>
<feature type="transmembrane region" description="Helical" evidence="7">
    <location>
        <begin position="122"/>
        <end position="142"/>
    </location>
</feature>
<feature type="transmembrane region" description="Helical" evidence="7">
    <location>
        <begin position="87"/>
        <end position="110"/>
    </location>
</feature>
<protein>
    <recommendedName>
        <fullName evidence="2">histidine kinase</fullName>
        <ecNumber evidence="2">2.7.13.3</ecNumber>
    </recommendedName>
</protein>
<dbReference type="Gene3D" id="3.30.565.10">
    <property type="entry name" value="Histidine kinase-like ATPase, C-terminal domain"/>
    <property type="match status" value="1"/>
</dbReference>
<dbReference type="GO" id="GO:0004673">
    <property type="term" value="F:protein histidine kinase activity"/>
    <property type="evidence" value="ECO:0007669"/>
    <property type="project" value="UniProtKB-EC"/>
</dbReference>
<feature type="transmembrane region" description="Helical" evidence="7">
    <location>
        <begin position="12"/>
        <end position="29"/>
    </location>
</feature>
<evidence type="ECO:0000256" key="5">
    <source>
        <dbReference type="ARBA" id="ARBA00022777"/>
    </source>
</evidence>
<dbReference type="PANTHER" id="PTHR44936">
    <property type="entry name" value="SENSOR PROTEIN CREC"/>
    <property type="match status" value="1"/>
</dbReference>
<evidence type="ECO:0000256" key="1">
    <source>
        <dbReference type="ARBA" id="ARBA00000085"/>
    </source>
</evidence>
<dbReference type="EC" id="2.7.13.3" evidence="2"/>
<dbReference type="RefSeq" id="WP_109825512.1">
    <property type="nucleotide sequence ID" value="NZ_QGKL01000042.1"/>
</dbReference>
<organism evidence="9 10">
    <name type="scientific">Leucothrix arctica</name>
    <dbReference type="NCBI Taxonomy" id="1481894"/>
    <lineage>
        <taxon>Bacteria</taxon>
        <taxon>Pseudomonadati</taxon>
        <taxon>Pseudomonadota</taxon>
        <taxon>Gammaproteobacteria</taxon>
        <taxon>Thiotrichales</taxon>
        <taxon>Thiotrichaceae</taxon>
        <taxon>Leucothrix</taxon>
    </lineage>
</organism>
<dbReference type="OrthoDB" id="5624353at2"/>
<comment type="caution">
    <text evidence="9">The sequence shown here is derived from an EMBL/GenBank/DDBJ whole genome shotgun (WGS) entry which is preliminary data.</text>
</comment>
<keyword evidence="4" id="KW-0547">Nucleotide-binding</keyword>
<evidence type="ECO:0000256" key="7">
    <source>
        <dbReference type="SAM" id="Phobius"/>
    </source>
</evidence>
<accession>A0A317C5J1</accession>
<keyword evidence="6" id="KW-0067">ATP-binding</keyword>
<evidence type="ECO:0000256" key="3">
    <source>
        <dbReference type="ARBA" id="ARBA00022679"/>
    </source>
</evidence>
<evidence type="ECO:0000313" key="9">
    <source>
        <dbReference type="EMBL" id="PWQ93577.1"/>
    </source>
</evidence>
<gene>
    <name evidence="9" type="ORF">DKT75_18330</name>
</gene>
<dbReference type="PROSITE" id="PS50109">
    <property type="entry name" value="HIS_KIN"/>
    <property type="match status" value="1"/>
</dbReference>
<dbReference type="Pfam" id="PF02518">
    <property type="entry name" value="HATPase_c"/>
    <property type="match status" value="1"/>
</dbReference>
<keyword evidence="3" id="KW-0808">Transferase</keyword>
<dbReference type="SMART" id="SM00387">
    <property type="entry name" value="HATPase_c"/>
    <property type="match status" value="1"/>
</dbReference>
<keyword evidence="7" id="KW-0812">Transmembrane</keyword>
<evidence type="ECO:0000256" key="6">
    <source>
        <dbReference type="ARBA" id="ARBA00022840"/>
    </source>
</evidence>
<dbReference type="InterPro" id="IPR036890">
    <property type="entry name" value="HATPase_C_sf"/>
</dbReference>
<evidence type="ECO:0000256" key="2">
    <source>
        <dbReference type="ARBA" id="ARBA00012438"/>
    </source>
</evidence>
<evidence type="ECO:0000259" key="8">
    <source>
        <dbReference type="PROSITE" id="PS50109"/>
    </source>
</evidence>
<dbReference type="EMBL" id="QGKL01000042">
    <property type="protein sequence ID" value="PWQ93577.1"/>
    <property type="molecule type" value="Genomic_DNA"/>
</dbReference>
<keyword evidence="5" id="KW-0418">Kinase</keyword>
<dbReference type="InterPro" id="IPR003594">
    <property type="entry name" value="HATPase_dom"/>
</dbReference>
<proteinExistence type="predicted"/>
<dbReference type="InterPro" id="IPR005467">
    <property type="entry name" value="His_kinase_dom"/>
</dbReference>
<dbReference type="SUPFAM" id="SSF55874">
    <property type="entry name" value="ATPase domain of HSP90 chaperone/DNA topoisomerase II/histidine kinase"/>
    <property type="match status" value="1"/>
</dbReference>
<dbReference type="AlphaFoldDB" id="A0A317C5J1"/>
<dbReference type="InterPro" id="IPR050980">
    <property type="entry name" value="2C_sensor_his_kinase"/>
</dbReference>
<evidence type="ECO:0000313" key="10">
    <source>
        <dbReference type="Proteomes" id="UP000245506"/>
    </source>
</evidence>
<feature type="domain" description="Histidine kinase" evidence="8">
    <location>
        <begin position="204"/>
        <end position="420"/>
    </location>
</feature>
<dbReference type="Proteomes" id="UP000245506">
    <property type="component" value="Unassembled WGS sequence"/>
</dbReference>
<comment type="catalytic activity">
    <reaction evidence="1">
        <text>ATP + protein L-histidine = ADP + protein N-phospho-L-histidine.</text>
        <dbReference type="EC" id="2.7.13.3"/>
    </reaction>
</comment>
<keyword evidence="7" id="KW-1133">Transmembrane helix</keyword>
<keyword evidence="10" id="KW-1185">Reference proteome</keyword>
<name>A0A317C5J1_9GAMM</name>
<dbReference type="GO" id="GO:0005524">
    <property type="term" value="F:ATP binding"/>
    <property type="evidence" value="ECO:0007669"/>
    <property type="project" value="UniProtKB-KW"/>
</dbReference>
<sequence length="421" mass="48071">MQTRYKNLFNTIIIPVMVITDIFLIASYWDQNNQQTRYGVLAVLFLIGFNLIQCVFKSIPTPWGPLETRSETLDVIRWCVNLSTSMYIIWCLNIDEPAVAAFFLLLLTFGAMTEVYRQKHKLVTVGMAFVCFCILFYGIYPLAIEDRIYMTACYLGLVFFIWKLERLMIGEITQFILEQKERRSVEKESEGLQRDAAIGHSTKAINHELNTLIGVANLSAFQIETNHNAHNDIEQEMKRLDRTLSHMNRVSSLVLDGLGNKKAKVHTISLQELESDLRLLISTNNRVCKTQLTINFPEKSEDYFFEERSGSTFLIIHNLVKNAFEAVDEVHMGRCTGKVDVDVTVLDDKFVISVEDNGIGMSELKIVNIKQQLATTTKLEGHGLGLKFVQSECIKNNMILDISSKIDTFSVFKITVPLIQR</sequence>